<dbReference type="AlphaFoldDB" id="A0A8H4P8U6"/>
<reference evidence="2 3" key="1">
    <citation type="submission" date="2020-01" db="EMBL/GenBank/DDBJ databases">
        <title>Identification and distribution of gene clusters putatively required for synthesis of sphingolipid metabolism inhibitors in phylogenetically diverse species of the filamentous fungus Fusarium.</title>
        <authorList>
            <person name="Kim H.-S."/>
            <person name="Busman M."/>
            <person name="Brown D.W."/>
            <person name="Divon H."/>
            <person name="Uhlig S."/>
            <person name="Proctor R.H."/>
        </authorList>
    </citation>
    <scope>NUCLEOTIDE SEQUENCE [LARGE SCALE GENOMIC DNA]</scope>
    <source>
        <strain evidence="2 3">NRRL 20459</strain>
    </source>
</reference>
<keyword evidence="3" id="KW-1185">Reference proteome</keyword>
<accession>A0A8H4P8U6</accession>
<feature type="compositionally biased region" description="Low complexity" evidence="1">
    <location>
        <begin position="108"/>
        <end position="130"/>
    </location>
</feature>
<name>A0A8H4P8U6_9HYPO</name>
<sequence>MDDPFDEAIDILASVIEQSDTGIEESNLEHLRRSITLVPGCDSAIAEFNNLPDQLANIASRVRQTVSLAWALEHPCQGGQQCNLFFMEDGTCVDPRCPNRESPDPDLPGTSVPTTSVPGTSVTGSSATGSHAPGVFSPITRPLKPKSAIKDRIKTCQHRWRKEEVDAGGKKRCCVCQHRLQYLWHCATCEARLCTQCRFSNAFSTPRWT</sequence>
<protein>
    <submittedName>
        <fullName evidence="2">Uncharacterized protein</fullName>
    </submittedName>
</protein>
<dbReference type="EMBL" id="JAADYS010000840">
    <property type="protein sequence ID" value="KAF4466679.1"/>
    <property type="molecule type" value="Genomic_DNA"/>
</dbReference>
<organism evidence="2 3">
    <name type="scientific">Fusarium albosuccineum</name>
    <dbReference type="NCBI Taxonomy" id="1237068"/>
    <lineage>
        <taxon>Eukaryota</taxon>
        <taxon>Fungi</taxon>
        <taxon>Dikarya</taxon>
        <taxon>Ascomycota</taxon>
        <taxon>Pezizomycotina</taxon>
        <taxon>Sordariomycetes</taxon>
        <taxon>Hypocreomycetidae</taxon>
        <taxon>Hypocreales</taxon>
        <taxon>Nectriaceae</taxon>
        <taxon>Fusarium</taxon>
        <taxon>Fusarium decemcellulare species complex</taxon>
    </lineage>
</organism>
<evidence type="ECO:0000313" key="2">
    <source>
        <dbReference type="EMBL" id="KAF4466679.1"/>
    </source>
</evidence>
<evidence type="ECO:0000313" key="3">
    <source>
        <dbReference type="Proteomes" id="UP000554235"/>
    </source>
</evidence>
<evidence type="ECO:0000256" key="1">
    <source>
        <dbReference type="SAM" id="MobiDB-lite"/>
    </source>
</evidence>
<proteinExistence type="predicted"/>
<gene>
    <name evidence="2" type="ORF">FALBO_6469</name>
</gene>
<comment type="caution">
    <text evidence="2">The sequence shown here is derived from an EMBL/GenBank/DDBJ whole genome shotgun (WGS) entry which is preliminary data.</text>
</comment>
<feature type="region of interest" description="Disordered" evidence="1">
    <location>
        <begin position="97"/>
        <end position="141"/>
    </location>
</feature>
<dbReference type="Proteomes" id="UP000554235">
    <property type="component" value="Unassembled WGS sequence"/>
</dbReference>